<dbReference type="KEGG" id="mlr:MELLADRAFT_111149"/>
<dbReference type="VEuPathDB" id="FungiDB:MELLADRAFT_111149"/>
<feature type="compositionally biased region" description="Polar residues" evidence="1">
    <location>
        <begin position="118"/>
        <end position="127"/>
    </location>
</feature>
<evidence type="ECO:0000313" key="2">
    <source>
        <dbReference type="EMBL" id="EGG01308.1"/>
    </source>
</evidence>
<sequence>MSDKRSRKGQNSNKETESVVNMLTNPLNNLQDQSNQEANDGTTGGSKTQQGSQSDQTQVNDPGTNISNPGSTSNVPPEVLTKIYNFKFIYFMKLKVTELPNIQSINKNNEDILMNPVLTDNSKSDNSPDVEKSKGSKDNTVKPIDKVSIKQNYLEILGSKPIGNNQVSITIDDEYEFDGSVDLSDKDKVFDKAMSLAAAGDGIKSTKYLKIYKELNSMNVQMKKPSIIRSNSTIPVNENDRFLKIDRPIIKRTSTENPVVITDEADENHEGVYECGMWVFRGKTTDSTNMSYTPYFDKNIKELRYPIPLTIFSKEWQNSAISHHVRKKVKSDDKLESYTGLPYPDELLQSYGEWSFHYIGFVAALRAVGMIQFPMWAEAHKRNVERIVSKYGWMTALKYNITIRSNAFINRVVVGGKVAPPDIPGYNAFLVEECFDEARVRGELCGLENPYRKGGEREGWDAANGKPPEKKIFDKQFQNKAKFNQALTNASGSGEAKAKNKFKPGYQGNPNNFDPNYAEKKAAANAAKTAANKK</sequence>
<feature type="compositionally biased region" description="Low complexity" evidence="1">
    <location>
        <begin position="45"/>
        <end position="58"/>
    </location>
</feature>
<organism evidence="3">
    <name type="scientific">Melampsora larici-populina (strain 98AG31 / pathotype 3-4-7)</name>
    <name type="common">Poplar leaf rust fungus</name>
    <dbReference type="NCBI Taxonomy" id="747676"/>
    <lineage>
        <taxon>Eukaryota</taxon>
        <taxon>Fungi</taxon>
        <taxon>Dikarya</taxon>
        <taxon>Basidiomycota</taxon>
        <taxon>Pucciniomycotina</taxon>
        <taxon>Pucciniomycetes</taxon>
        <taxon>Pucciniales</taxon>
        <taxon>Melampsoraceae</taxon>
        <taxon>Melampsora</taxon>
    </lineage>
</organism>
<dbReference type="OrthoDB" id="10438574at2759"/>
<feature type="compositionally biased region" description="Basic and acidic residues" evidence="1">
    <location>
        <begin position="129"/>
        <end position="142"/>
    </location>
</feature>
<evidence type="ECO:0000256" key="1">
    <source>
        <dbReference type="SAM" id="MobiDB-lite"/>
    </source>
</evidence>
<feature type="compositionally biased region" description="Polar residues" evidence="1">
    <location>
        <begin position="59"/>
        <end position="75"/>
    </location>
</feature>
<dbReference type="HOGENOM" id="CLU_039647_0_0_1"/>
<feature type="region of interest" description="Disordered" evidence="1">
    <location>
        <begin position="1"/>
        <end position="77"/>
    </location>
</feature>
<dbReference type="RefSeq" id="XP_007415409.1">
    <property type="nucleotide sequence ID" value="XM_007415347.1"/>
</dbReference>
<dbReference type="InParanoid" id="F4S268"/>
<proteinExistence type="predicted"/>
<gene>
    <name evidence="2" type="ORF">MELLADRAFT_111149</name>
</gene>
<dbReference type="AlphaFoldDB" id="F4S268"/>
<evidence type="ECO:0000313" key="3">
    <source>
        <dbReference type="Proteomes" id="UP000001072"/>
    </source>
</evidence>
<reference evidence="3" key="1">
    <citation type="journal article" date="2011" name="Proc. Natl. Acad. Sci. U.S.A.">
        <title>Obligate biotrophy features unraveled by the genomic analysis of rust fungi.</title>
        <authorList>
            <person name="Duplessis S."/>
            <person name="Cuomo C.A."/>
            <person name="Lin Y.-C."/>
            <person name="Aerts A."/>
            <person name="Tisserant E."/>
            <person name="Veneault-Fourrey C."/>
            <person name="Joly D.L."/>
            <person name="Hacquard S."/>
            <person name="Amselem J."/>
            <person name="Cantarel B.L."/>
            <person name="Chiu R."/>
            <person name="Coutinho P.M."/>
            <person name="Feau N."/>
            <person name="Field M."/>
            <person name="Frey P."/>
            <person name="Gelhaye E."/>
            <person name="Goldberg J."/>
            <person name="Grabherr M.G."/>
            <person name="Kodira C.D."/>
            <person name="Kohler A."/>
            <person name="Kuees U."/>
            <person name="Lindquist E.A."/>
            <person name="Lucas S.M."/>
            <person name="Mago R."/>
            <person name="Mauceli E."/>
            <person name="Morin E."/>
            <person name="Murat C."/>
            <person name="Pangilinan J.L."/>
            <person name="Park R."/>
            <person name="Pearson M."/>
            <person name="Quesneville H."/>
            <person name="Rouhier N."/>
            <person name="Sakthikumar S."/>
            <person name="Salamov A.A."/>
            <person name="Schmutz J."/>
            <person name="Selles B."/>
            <person name="Shapiro H."/>
            <person name="Tanguay P."/>
            <person name="Tuskan G.A."/>
            <person name="Henrissat B."/>
            <person name="Van de Peer Y."/>
            <person name="Rouze P."/>
            <person name="Ellis J.G."/>
            <person name="Dodds P.N."/>
            <person name="Schein J.E."/>
            <person name="Zhong S."/>
            <person name="Hamelin R.C."/>
            <person name="Grigoriev I.V."/>
            <person name="Szabo L.J."/>
            <person name="Martin F."/>
        </authorList>
    </citation>
    <scope>NUCLEOTIDE SEQUENCE [LARGE SCALE GENOMIC DNA]</scope>
    <source>
        <strain evidence="3">98AG31 / pathotype 3-4-7</strain>
    </source>
</reference>
<accession>F4S268</accession>
<feature type="region of interest" description="Disordered" evidence="1">
    <location>
        <begin position="488"/>
        <end position="517"/>
    </location>
</feature>
<feature type="compositionally biased region" description="Polar residues" evidence="1">
    <location>
        <begin position="9"/>
        <end position="39"/>
    </location>
</feature>
<keyword evidence="3" id="KW-1185">Reference proteome</keyword>
<feature type="region of interest" description="Disordered" evidence="1">
    <location>
        <begin position="116"/>
        <end position="142"/>
    </location>
</feature>
<protein>
    <submittedName>
        <fullName evidence="2">Uncharacterized protein</fullName>
    </submittedName>
</protein>
<dbReference type="Proteomes" id="UP000001072">
    <property type="component" value="Unassembled WGS sequence"/>
</dbReference>
<name>F4S268_MELLP</name>
<dbReference type="GeneID" id="18924294"/>
<dbReference type="EMBL" id="GL883139">
    <property type="protein sequence ID" value="EGG01308.1"/>
    <property type="molecule type" value="Genomic_DNA"/>
</dbReference>